<dbReference type="InterPro" id="IPR001245">
    <property type="entry name" value="Ser-Thr/Tyr_kinase_cat_dom"/>
</dbReference>
<evidence type="ECO:0000259" key="10">
    <source>
        <dbReference type="PROSITE" id="PS50011"/>
    </source>
</evidence>
<dbReference type="InterPro" id="IPR000719">
    <property type="entry name" value="Prot_kinase_dom"/>
</dbReference>
<evidence type="ECO:0000256" key="8">
    <source>
        <dbReference type="ARBA" id="ARBA00048679"/>
    </source>
</evidence>
<feature type="region of interest" description="Disordered" evidence="9">
    <location>
        <begin position="348"/>
        <end position="385"/>
    </location>
</feature>
<dbReference type="GO" id="GO:0005524">
    <property type="term" value="F:ATP binding"/>
    <property type="evidence" value="ECO:0007669"/>
    <property type="project" value="UniProtKB-KW"/>
</dbReference>
<dbReference type="EMBL" id="JABBWD010000016">
    <property type="protein sequence ID" value="KAG1778364.1"/>
    <property type="molecule type" value="Genomic_DNA"/>
</dbReference>
<dbReference type="OrthoDB" id="3239511at2759"/>
<reference evidence="11" key="1">
    <citation type="journal article" date="2020" name="New Phytol.">
        <title>Comparative genomics reveals dynamic genome evolution in host specialist ectomycorrhizal fungi.</title>
        <authorList>
            <person name="Lofgren L.A."/>
            <person name="Nguyen N.H."/>
            <person name="Vilgalys R."/>
            <person name="Ruytinx J."/>
            <person name="Liao H.L."/>
            <person name="Branco S."/>
            <person name="Kuo A."/>
            <person name="LaButti K."/>
            <person name="Lipzen A."/>
            <person name="Andreopoulos W."/>
            <person name="Pangilinan J."/>
            <person name="Riley R."/>
            <person name="Hundley H."/>
            <person name="Na H."/>
            <person name="Barry K."/>
            <person name="Grigoriev I.V."/>
            <person name="Stajich J.E."/>
            <person name="Kennedy P.G."/>
        </authorList>
    </citation>
    <scope>NUCLEOTIDE SEQUENCE</scope>
    <source>
        <strain evidence="11">DOB743</strain>
    </source>
</reference>
<dbReference type="InterPro" id="IPR011009">
    <property type="entry name" value="Kinase-like_dom_sf"/>
</dbReference>
<dbReference type="Gene3D" id="1.10.510.10">
    <property type="entry name" value="Transferase(Phosphotransferase) domain 1"/>
    <property type="match status" value="1"/>
</dbReference>
<feature type="domain" description="Protein kinase" evidence="10">
    <location>
        <begin position="40"/>
        <end position="321"/>
    </location>
</feature>
<evidence type="ECO:0000256" key="2">
    <source>
        <dbReference type="ARBA" id="ARBA00022527"/>
    </source>
</evidence>
<name>A0A9P7D3P7_9AGAM</name>
<organism evidence="11 12">
    <name type="scientific">Suillus placidus</name>
    <dbReference type="NCBI Taxonomy" id="48579"/>
    <lineage>
        <taxon>Eukaryota</taxon>
        <taxon>Fungi</taxon>
        <taxon>Dikarya</taxon>
        <taxon>Basidiomycota</taxon>
        <taxon>Agaricomycotina</taxon>
        <taxon>Agaricomycetes</taxon>
        <taxon>Agaricomycetidae</taxon>
        <taxon>Boletales</taxon>
        <taxon>Suillineae</taxon>
        <taxon>Suillaceae</taxon>
        <taxon>Suillus</taxon>
    </lineage>
</organism>
<evidence type="ECO:0000313" key="12">
    <source>
        <dbReference type="Proteomes" id="UP000714275"/>
    </source>
</evidence>
<dbReference type="EC" id="2.7.11.1" evidence="1"/>
<feature type="region of interest" description="Disordered" evidence="9">
    <location>
        <begin position="413"/>
        <end position="440"/>
    </location>
</feature>
<evidence type="ECO:0000256" key="3">
    <source>
        <dbReference type="ARBA" id="ARBA00022679"/>
    </source>
</evidence>
<dbReference type="GO" id="GO:0005737">
    <property type="term" value="C:cytoplasm"/>
    <property type="evidence" value="ECO:0007669"/>
    <property type="project" value="TreeGrafter"/>
</dbReference>
<comment type="caution">
    <text evidence="11">The sequence shown here is derived from an EMBL/GenBank/DDBJ whole genome shotgun (WGS) entry which is preliminary data.</text>
</comment>
<evidence type="ECO:0000256" key="1">
    <source>
        <dbReference type="ARBA" id="ARBA00012513"/>
    </source>
</evidence>
<sequence>MLHIFCLKTGGVAGLQVLWHSLSDMIQDKSIEVPRKCISRYDNFPHFIGDLSDVYRCTMVSKSHGKIEVAIKSLRILGSSEEAIRALRKRIYGEVRMWATLHHKNVLHFLGTTSGFGPLPAFITPWMERGSLTNYLSLVFFNLLDRDKFILLEQITTAIQYLHDKHVIHGNLTGHNVLIDSRGNAHVTDFGLSAILAECDSSSCEGYYPGSIRWAAPELINLTDEEAGKPTTCSDVYSLGSIVLQVLSGKLPYHWLEDPLHIMAARHQVSSPPPIIIVVLRLLRPFLSHILPVILLYGAEQKCKWWTHLYSSRGIRSHEQSCLRRREKKKDDDDFAALAAQAVQAEEQIKRKDARRKRKHLREEQTAATNTISSHVLSGPSVSLRDRTENVPDDFIAGPSFEMGSDVIDAMSVGGDSQQRADSDSSMASHDPAPPTLPSLAMAVPSVHSNLDTFKTEYHPNSGRATSIETFSTFGRKQDQQLPIVDENPGSHSVAVQTSNELLRLIWRIADGQAKLTFKSHRDVSSAWDRAAGQMTPFEKHTITARHKREDLVFDVYTRPLWDWALDLLQDPLLAPHFVWDAQRLYKHDGTHYEHFFHEPWTADHWWNVQSSLPENGVPFAFILYADKTHLSSAGTVKAYPVFARCGNLPVHIRNTDGLGGGRMVGWLPIVPEDSEEDGKLTYVNLKQVVWHKGFLKLLETIILYAKTGYAHLCYDGIVRWLYAFILLLSADYEEQCVMALIRGTNCHCPCPICLVPSDKLYDNASTYPIRSPEDAQACVELWNRDKKAGEEALKKQGLRPVRNVFWRIPNSNPHETISQDHLHVAEKKIDDQFAAFTRWLTGNKLRDISKQILYTAQNVLTRTDDEAGYALLRCIASYLHIDMYISLDVHTESTIEAGKAEVLQFQTHLEEYIAIIDETDPDVTKNWNFPKMHASKHIFDDIIAKGAARNFSTQPNEKQHGQIKRWYLRQTNRKDIANQILELDHKSFVAEFIRSRIVFLDEERHKLTLSWEELEENDNDNDNEPSEAHLHIGSPLRNLTSLAQVEEENKSNRTFDQFRKKLATFLNHFLPSHHIPLPDGIRWLKLSAQDQVHEHRYLKVHYESTATWKLATDYLRCSPSFHGHECRDCALIRTQDKDGHNKYIFIKLLFMFKHTVGSHTLDLALVLPMDASPRRRLLDRDLRLTRLRARPAASSEFITLHSIIRGALLVPDFDNNGDYFLVDYLVIPSSSRNPRVIISSVCLHTHIKGHLQRQATVFSSPLSCSHQRSSATTRPLSFRLRFHPRIKGHLRQPDPRLFVSAFILASKVICNDKATVFSVSAFILASQVICDDKATVFSSPLASSHQRSSATTRPLSFRLRFHPRIKGHLRQPDPRPFISAFMLASKAIYDDRPPSFRLRFHAHIKGHLRRQATVFSSPLSCSHQRSSATTRPPSFHLHFHPRIKGHLRQPDPRPFVSAFMLASKAIYDDRPQSFQSPLSCSHQRSSAMTGHRLFSLHFHARIKGHL</sequence>
<evidence type="ECO:0000313" key="11">
    <source>
        <dbReference type="EMBL" id="KAG1778364.1"/>
    </source>
</evidence>
<evidence type="ECO:0000256" key="6">
    <source>
        <dbReference type="ARBA" id="ARBA00022840"/>
    </source>
</evidence>
<dbReference type="InterPro" id="IPR053235">
    <property type="entry name" value="Ser_Thr_kinase"/>
</dbReference>
<dbReference type="PROSITE" id="PS50011">
    <property type="entry name" value="PROTEIN_KINASE_DOM"/>
    <property type="match status" value="1"/>
</dbReference>
<keyword evidence="2" id="KW-0723">Serine/threonine-protein kinase</keyword>
<gene>
    <name evidence="11" type="ORF">EV702DRAFT_1278067</name>
</gene>
<keyword evidence="4" id="KW-0547">Nucleotide-binding</keyword>
<dbReference type="PANTHER" id="PTHR24361">
    <property type="entry name" value="MITOGEN-ACTIVATED KINASE KINASE KINASE"/>
    <property type="match status" value="1"/>
</dbReference>
<dbReference type="Pfam" id="PF07714">
    <property type="entry name" value="PK_Tyr_Ser-Thr"/>
    <property type="match status" value="1"/>
</dbReference>
<keyword evidence="5" id="KW-0418">Kinase</keyword>
<dbReference type="GO" id="GO:0004674">
    <property type="term" value="F:protein serine/threonine kinase activity"/>
    <property type="evidence" value="ECO:0007669"/>
    <property type="project" value="UniProtKB-KW"/>
</dbReference>
<keyword evidence="12" id="KW-1185">Reference proteome</keyword>
<evidence type="ECO:0000256" key="4">
    <source>
        <dbReference type="ARBA" id="ARBA00022741"/>
    </source>
</evidence>
<proteinExistence type="predicted"/>
<keyword evidence="6" id="KW-0067">ATP-binding</keyword>
<keyword evidence="3" id="KW-0808">Transferase</keyword>
<protein>
    <recommendedName>
        <fullName evidence="1">non-specific serine/threonine protein kinase</fullName>
        <ecNumber evidence="1">2.7.11.1</ecNumber>
    </recommendedName>
</protein>
<dbReference type="Proteomes" id="UP000714275">
    <property type="component" value="Unassembled WGS sequence"/>
</dbReference>
<accession>A0A9P7D3P7</accession>
<comment type="catalytic activity">
    <reaction evidence="7">
        <text>L-threonyl-[protein] + ATP = O-phospho-L-threonyl-[protein] + ADP + H(+)</text>
        <dbReference type="Rhea" id="RHEA:46608"/>
        <dbReference type="Rhea" id="RHEA-COMP:11060"/>
        <dbReference type="Rhea" id="RHEA-COMP:11605"/>
        <dbReference type="ChEBI" id="CHEBI:15378"/>
        <dbReference type="ChEBI" id="CHEBI:30013"/>
        <dbReference type="ChEBI" id="CHEBI:30616"/>
        <dbReference type="ChEBI" id="CHEBI:61977"/>
        <dbReference type="ChEBI" id="CHEBI:456216"/>
        <dbReference type="EC" id="2.7.11.1"/>
    </reaction>
</comment>
<evidence type="ECO:0000256" key="7">
    <source>
        <dbReference type="ARBA" id="ARBA00047899"/>
    </source>
</evidence>
<dbReference type="SUPFAM" id="SSF56112">
    <property type="entry name" value="Protein kinase-like (PK-like)"/>
    <property type="match status" value="1"/>
</dbReference>
<dbReference type="PANTHER" id="PTHR24361:SF433">
    <property type="entry name" value="PROTEIN KINASE DOMAIN-CONTAINING PROTEIN"/>
    <property type="match status" value="1"/>
</dbReference>
<evidence type="ECO:0000256" key="5">
    <source>
        <dbReference type="ARBA" id="ARBA00022777"/>
    </source>
</evidence>
<comment type="catalytic activity">
    <reaction evidence="8">
        <text>L-seryl-[protein] + ATP = O-phospho-L-seryl-[protein] + ADP + H(+)</text>
        <dbReference type="Rhea" id="RHEA:17989"/>
        <dbReference type="Rhea" id="RHEA-COMP:9863"/>
        <dbReference type="Rhea" id="RHEA-COMP:11604"/>
        <dbReference type="ChEBI" id="CHEBI:15378"/>
        <dbReference type="ChEBI" id="CHEBI:29999"/>
        <dbReference type="ChEBI" id="CHEBI:30616"/>
        <dbReference type="ChEBI" id="CHEBI:83421"/>
        <dbReference type="ChEBI" id="CHEBI:456216"/>
        <dbReference type="EC" id="2.7.11.1"/>
    </reaction>
</comment>
<feature type="compositionally biased region" description="Polar residues" evidence="9">
    <location>
        <begin position="415"/>
        <end position="428"/>
    </location>
</feature>
<feature type="compositionally biased region" description="Polar residues" evidence="9">
    <location>
        <begin position="366"/>
        <end position="376"/>
    </location>
</feature>
<dbReference type="Pfam" id="PF18759">
    <property type="entry name" value="Plavaka"/>
    <property type="match status" value="1"/>
</dbReference>
<dbReference type="InterPro" id="IPR041078">
    <property type="entry name" value="Plavaka"/>
</dbReference>
<evidence type="ECO:0000256" key="9">
    <source>
        <dbReference type="SAM" id="MobiDB-lite"/>
    </source>
</evidence>